<organism evidence="1 2">
    <name type="scientific">Castor canadensis</name>
    <name type="common">American beaver</name>
    <dbReference type="NCBI Taxonomy" id="51338"/>
    <lineage>
        <taxon>Eukaryota</taxon>
        <taxon>Metazoa</taxon>
        <taxon>Chordata</taxon>
        <taxon>Craniata</taxon>
        <taxon>Vertebrata</taxon>
        <taxon>Euteleostomi</taxon>
        <taxon>Mammalia</taxon>
        <taxon>Eutheria</taxon>
        <taxon>Euarchontoglires</taxon>
        <taxon>Glires</taxon>
        <taxon>Rodentia</taxon>
        <taxon>Castorimorpha</taxon>
        <taxon>Castoridae</taxon>
        <taxon>Castor</taxon>
    </lineage>
</organism>
<name>A0AC58KUP9_CASCN</name>
<protein>
    <submittedName>
        <fullName evidence="2">Uncharacterized protein isoform X1</fullName>
    </submittedName>
</protein>
<accession>A0AC58KUP9</accession>
<sequence length="278" mass="31354">MFYRDTDYQKVATWLHFNLNFRFWKCRGSLSRRTNPGGQPLSGETTSVLDHNASGDVSRGPQRENLCQPTSSVRPTGRNSPRQKFWRKWCLLCCSGTPSSSPQLGAATEGSLQQSMSSTECSNVVSPHQCVEPTSEPETAILEDVKLKLSRSEAVEFQTAPEETPELHQATMPVPSYESTWPSSVTVEKVLIKYKTQLWIFQPKLVAEQLMLTDNENTSASMLDEPCNEQGRNSAEFGDRNIELCLMFDSNEDDRPEEELKKVINLWYLAGLFLSGFL</sequence>
<proteinExistence type="predicted"/>
<gene>
    <name evidence="2" type="primary">LOC109678314</name>
</gene>
<dbReference type="RefSeq" id="XP_073908639.1">
    <property type="nucleotide sequence ID" value="XM_074052538.1"/>
</dbReference>
<evidence type="ECO:0000313" key="1">
    <source>
        <dbReference type="Proteomes" id="UP001732720"/>
    </source>
</evidence>
<dbReference type="Proteomes" id="UP001732720">
    <property type="component" value="Chromosome 13"/>
</dbReference>
<reference evidence="2" key="1">
    <citation type="submission" date="2025-08" db="UniProtKB">
        <authorList>
            <consortium name="RefSeq"/>
        </authorList>
    </citation>
    <scope>IDENTIFICATION</scope>
</reference>
<keyword evidence="1" id="KW-1185">Reference proteome</keyword>
<evidence type="ECO:0000313" key="2">
    <source>
        <dbReference type="RefSeq" id="XP_073908639.1"/>
    </source>
</evidence>